<keyword evidence="3" id="KW-0808">Transferase</keyword>
<evidence type="ECO:0000256" key="1">
    <source>
        <dbReference type="ARBA" id="ARBA00008857"/>
    </source>
</evidence>
<dbReference type="InterPro" id="IPR011010">
    <property type="entry name" value="DNA_brk_join_enz"/>
</dbReference>
<evidence type="ECO:0000256" key="5">
    <source>
        <dbReference type="ARBA" id="ARBA00022908"/>
    </source>
</evidence>
<keyword evidence="8" id="KW-1160">Virus entry into host cell</keyword>
<dbReference type="PANTHER" id="PTHR30349">
    <property type="entry name" value="PHAGE INTEGRASE-RELATED"/>
    <property type="match status" value="1"/>
</dbReference>
<feature type="domain" description="Tyr recombinase" evidence="9">
    <location>
        <begin position="165"/>
        <end position="369"/>
    </location>
</feature>
<dbReference type="GO" id="GO:0006310">
    <property type="term" value="P:DNA recombination"/>
    <property type="evidence" value="ECO:0007669"/>
    <property type="project" value="UniProtKB-KW"/>
</dbReference>
<dbReference type="Gene3D" id="1.10.150.130">
    <property type="match status" value="1"/>
</dbReference>
<dbReference type="PANTHER" id="PTHR30349:SF64">
    <property type="entry name" value="PROPHAGE INTEGRASE INTD-RELATED"/>
    <property type="match status" value="1"/>
</dbReference>
<dbReference type="PROSITE" id="PS51898">
    <property type="entry name" value="TYR_RECOMBINASE"/>
    <property type="match status" value="1"/>
</dbReference>
<evidence type="ECO:0000313" key="10">
    <source>
        <dbReference type="EMBL" id="DAE21234.1"/>
    </source>
</evidence>
<dbReference type="EMBL" id="BK015710">
    <property type="protein sequence ID" value="DAE21234.1"/>
    <property type="molecule type" value="Genomic_DNA"/>
</dbReference>
<dbReference type="GO" id="GO:0016787">
    <property type="term" value="F:hydrolase activity"/>
    <property type="evidence" value="ECO:0007669"/>
    <property type="project" value="UniProtKB-KW"/>
</dbReference>
<reference evidence="10" key="1">
    <citation type="journal article" date="2021" name="Proc. Natl. Acad. Sci. U.S.A.">
        <title>A Catalog of Tens of Thousands of Viruses from Human Metagenomes Reveals Hidden Associations with Chronic Diseases.</title>
        <authorList>
            <person name="Tisza M.J."/>
            <person name="Buck C.B."/>
        </authorList>
    </citation>
    <scope>NUCLEOTIDE SEQUENCE</scope>
    <source>
        <strain evidence="10">CtkvU4</strain>
    </source>
</reference>
<comment type="similarity">
    <text evidence="1">Belongs to the 'phage' integrase family.</text>
</comment>
<dbReference type="InterPro" id="IPR010998">
    <property type="entry name" value="Integrase_recombinase_N"/>
</dbReference>
<evidence type="ECO:0000259" key="9">
    <source>
        <dbReference type="PROSITE" id="PS51898"/>
    </source>
</evidence>
<dbReference type="GO" id="GO:0016740">
    <property type="term" value="F:transferase activity"/>
    <property type="evidence" value="ECO:0007669"/>
    <property type="project" value="UniProtKB-KW"/>
</dbReference>
<dbReference type="InterPro" id="IPR002104">
    <property type="entry name" value="Integrase_catalytic"/>
</dbReference>
<keyword evidence="6" id="KW-0238">DNA-binding</keyword>
<keyword evidence="7" id="KW-0233">DNA recombination</keyword>
<evidence type="ECO:0000256" key="6">
    <source>
        <dbReference type="ARBA" id="ARBA00023125"/>
    </source>
</evidence>
<protein>
    <recommendedName>
        <fullName evidence="2">Integrase</fullName>
    </recommendedName>
</protein>
<sequence>MRGDGSLGYDRSRDKLTYDYYDNAGRHCKKRFANTKAGERERDLFARKTRSLREQCSLISPCSFSLGEWIVHYMVTYLKPKYREQTFLRAKQTAKKLEPIYQFPLGQIGADQIQGLYNTLYLTLAPASVSKVHKLLVGAFKKAMILRKISYNPMDAVEPPKIPSAKIEIFTLPELLRIFRVLKRNTPAPGKPYNARRCQQPYYTFFYLLLVTGMRVGELCALRFEDIDFTKREIHVSRTKVGRVGNNFNAPKTRSGDRYIPIVYKKAVERIKALRREDNVTRLTGLLFQTKYGNAWNYNNIRKIWNKTCDQAEVVGKNIHVFRHTFATAALAHQLPILEVSRILGHASSTTTLNMYGHAIPSYNQKIIEKFNKKRPKNSLPTKTATTKL</sequence>
<dbReference type="Pfam" id="PF00589">
    <property type="entry name" value="Phage_integrase"/>
    <property type="match status" value="1"/>
</dbReference>
<dbReference type="GO" id="GO:0075713">
    <property type="term" value="P:establishment of integrated proviral latency"/>
    <property type="evidence" value="ECO:0007669"/>
    <property type="project" value="UniProtKB-KW"/>
</dbReference>
<dbReference type="SUPFAM" id="SSF56349">
    <property type="entry name" value="DNA breaking-rejoining enzymes"/>
    <property type="match status" value="1"/>
</dbReference>
<evidence type="ECO:0000256" key="7">
    <source>
        <dbReference type="ARBA" id="ARBA00023172"/>
    </source>
</evidence>
<dbReference type="GO" id="GO:0015074">
    <property type="term" value="P:DNA integration"/>
    <property type="evidence" value="ECO:0007669"/>
    <property type="project" value="UniProtKB-KW"/>
</dbReference>
<dbReference type="InterPro" id="IPR013762">
    <property type="entry name" value="Integrase-like_cat_sf"/>
</dbReference>
<dbReference type="GO" id="GO:0003677">
    <property type="term" value="F:DNA binding"/>
    <property type="evidence" value="ECO:0007669"/>
    <property type="project" value="UniProtKB-KW"/>
</dbReference>
<accession>A0A8S5QQF6</accession>
<organism evidence="10">
    <name type="scientific">Caudovirales sp. ctkvU4</name>
    <dbReference type="NCBI Taxonomy" id="2826783"/>
    <lineage>
        <taxon>Viruses</taxon>
        <taxon>Duplodnaviria</taxon>
        <taxon>Heunggongvirae</taxon>
        <taxon>Uroviricota</taxon>
        <taxon>Caudoviricetes</taxon>
    </lineage>
</organism>
<keyword evidence="4" id="KW-0378">Hydrolase</keyword>
<dbReference type="InterPro" id="IPR050090">
    <property type="entry name" value="Tyrosine_recombinase_XerCD"/>
</dbReference>
<evidence type="ECO:0000256" key="4">
    <source>
        <dbReference type="ARBA" id="ARBA00022801"/>
    </source>
</evidence>
<name>A0A8S5QQF6_9CAUD</name>
<dbReference type="Gene3D" id="1.10.443.10">
    <property type="entry name" value="Intergrase catalytic core"/>
    <property type="match status" value="1"/>
</dbReference>
<keyword evidence="8" id="KW-1179">Viral genome integration</keyword>
<evidence type="ECO:0000256" key="3">
    <source>
        <dbReference type="ARBA" id="ARBA00022679"/>
    </source>
</evidence>
<evidence type="ECO:0000256" key="2">
    <source>
        <dbReference type="ARBA" id="ARBA00016082"/>
    </source>
</evidence>
<evidence type="ECO:0000256" key="8">
    <source>
        <dbReference type="ARBA" id="ARBA00023195"/>
    </source>
</evidence>
<keyword evidence="5" id="KW-0229">DNA integration</keyword>
<dbReference type="CDD" id="cd01189">
    <property type="entry name" value="INT_ICEBs1_C_like"/>
    <property type="match status" value="1"/>
</dbReference>
<proteinExistence type="inferred from homology"/>
<dbReference type="GO" id="GO:0044826">
    <property type="term" value="P:viral genome integration into host DNA"/>
    <property type="evidence" value="ECO:0007669"/>
    <property type="project" value="UniProtKB-KW"/>
</dbReference>